<dbReference type="EMBL" id="CDGG01000001">
    <property type="protein sequence ID" value="CEI81269.1"/>
    <property type="molecule type" value="Genomic_DNA"/>
</dbReference>
<evidence type="ECO:0000259" key="1">
    <source>
        <dbReference type="Pfam" id="PF09643"/>
    </source>
</evidence>
<reference evidence="2 3" key="1">
    <citation type="submission" date="2014-11" db="EMBL/GenBank/DDBJ databases">
        <authorList>
            <person name="Urmite Genomes Urmite Genomes"/>
        </authorList>
    </citation>
    <scope>NUCLEOTIDE SEQUENCE [LARGE SCALE GENOMIC DNA]</scope>
    <source>
        <strain evidence="2 3">Oc5</strain>
    </source>
</reference>
<dbReference type="SUPFAM" id="SSF159006">
    <property type="entry name" value="YopX-like"/>
    <property type="match status" value="1"/>
</dbReference>
<dbReference type="AlphaFoldDB" id="A0A0A1MNA3"/>
<proteinExistence type="predicted"/>
<name>A0A0A1MNA3_9BACI</name>
<dbReference type="Gene3D" id="2.30.30.290">
    <property type="entry name" value="YopX-like domains"/>
    <property type="match status" value="1"/>
</dbReference>
<protein>
    <recommendedName>
        <fullName evidence="1">YopX protein domain-containing protein</fullName>
    </recommendedName>
</protein>
<sequence length="152" mass="17561">MVSNEFYAWDEELNKMYNGDEIEERDDLDAWLSYGTLAIYRIDEGEYTQLDPLKVIYKDTKHKSWLVEGDVLTSNRYPYQDEGKYNYHGVVEWDEEYGAFVLVKCCVDKDKAGISDGMADLLGELDLTEFEVLGNSFENPALLKSEGTINER</sequence>
<accession>A0A0A1MNA3</accession>
<gene>
    <name evidence="2" type="ORF">BN997_01087</name>
</gene>
<dbReference type="STRING" id="545501.BN997_01087"/>
<feature type="domain" description="YopX protein" evidence="1">
    <location>
        <begin position="6"/>
        <end position="144"/>
    </location>
</feature>
<dbReference type="Proteomes" id="UP000040453">
    <property type="component" value="Unassembled WGS sequence"/>
</dbReference>
<evidence type="ECO:0000313" key="3">
    <source>
        <dbReference type="Proteomes" id="UP000040453"/>
    </source>
</evidence>
<dbReference type="OrthoDB" id="1809393at2"/>
<dbReference type="InterPro" id="IPR023385">
    <property type="entry name" value="YopX-like_C"/>
</dbReference>
<organism evidence="2 3">
    <name type="scientific">Oceanobacillus oncorhynchi</name>
    <dbReference type="NCBI Taxonomy" id="545501"/>
    <lineage>
        <taxon>Bacteria</taxon>
        <taxon>Bacillati</taxon>
        <taxon>Bacillota</taxon>
        <taxon>Bacilli</taxon>
        <taxon>Bacillales</taxon>
        <taxon>Bacillaceae</taxon>
        <taxon>Oceanobacillus</taxon>
    </lineage>
</organism>
<dbReference type="Pfam" id="PF09643">
    <property type="entry name" value="YopX"/>
    <property type="match status" value="1"/>
</dbReference>
<evidence type="ECO:0000313" key="2">
    <source>
        <dbReference type="EMBL" id="CEI81269.1"/>
    </source>
</evidence>
<keyword evidence="3" id="KW-1185">Reference proteome</keyword>
<dbReference type="InterPro" id="IPR019096">
    <property type="entry name" value="YopX_protein"/>
</dbReference>
<dbReference type="RefSeq" id="WP_052484917.1">
    <property type="nucleotide sequence ID" value="NZ_CDGG01000001.1"/>
</dbReference>